<gene>
    <name evidence="1" type="ORF">MENTE1834_LOCUS23033</name>
</gene>
<dbReference type="Proteomes" id="UP001497535">
    <property type="component" value="Unassembled WGS sequence"/>
</dbReference>
<proteinExistence type="predicted"/>
<keyword evidence="2" id="KW-1185">Reference proteome</keyword>
<accession>A0ACB0ZAV1</accession>
<evidence type="ECO:0000313" key="1">
    <source>
        <dbReference type="EMBL" id="CAK5076176.1"/>
    </source>
</evidence>
<protein>
    <submittedName>
        <fullName evidence="1">Uncharacterized protein</fullName>
    </submittedName>
</protein>
<evidence type="ECO:0000313" key="2">
    <source>
        <dbReference type="Proteomes" id="UP001497535"/>
    </source>
</evidence>
<name>A0ACB0ZAV1_MELEN</name>
<comment type="caution">
    <text evidence="1">The sequence shown here is derived from an EMBL/GenBank/DDBJ whole genome shotgun (WGS) entry which is preliminary data.</text>
</comment>
<dbReference type="EMBL" id="CAVMJV010000029">
    <property type="protein sequence ID" value="CAK5076176.1"/>
    <property type="molecule type" value="Genomic_DNA"/>
</dbReference>
<organism evidence="1 2">
    <name type="scientific">Meloidogyne enterolobii</name>
    <name type="common">Root-knot nematode worm</name>
    <name type="synonym">Meloidogyne mayaguensis</name>
    <dbReference type="NCBI Taxonomy" id="390850"/>
    <lineage>
        <taxon>Eukaryota</taxon>
        <taxon>Metazoa</taxon>
        <taxon>Ecdysozoa</taxon>
        <taxon>Nematoda</taxon>
        <taxon>Chromadorea</taxon>
        <taxon>Rhabditida</taxon>
        <taxon>Tylenchina</taxon>
        <taxon>Tylenchomorpha</taxon>
        <taxon>Tylenchoidea</taxon>
        <taxon>Meloidogynidae</taxon>
        <taxon>Meloidogyninae</taxon>
        <taxon>Meloidogyne</taxon>
    </lineage>
</organism>
<reference evidence="1" key="1">
    <citation type="submission" date="2023-11" db="EMBL/GenBank/DDBJ databases">
        <authorList>
            <person name="Poullet M."/>
        </authorList>
    </citation>
    <scope>NUCLEOTIDE SEQUENCE</scope>
    <source>
        <strain evidence="1">E1834</strain>
    </source>
</reference>
<sequence length="59" mass="6887">MPLPSLIQGIRQRACLPLKKFYLLTKLERPRLSHRRAFYTQEIAYVLVKLVLPGLPLIN</sequence>